<feature type="region of interest" description="Disordered" evidence="16">
    <location>
        <begin position="1"/>
        <end position="61"/>
    </location>
</feature>
<evidence type="ECO:0000313" key="18">
    <source>
        <dbReference type="EMBL" id="PCH38070.1"/>
    </source>
</evidence>
<dbReference type="EMBL" id="KB467942">
    <property type="protein sequence ID" value="PCH38070.1"/>
    <property type="molecule type" value="Genomic_DNA"/>
</dbReference>
<dbReference type="STRING" id="742152.A0A2H3J742"/>
<dbReference type="InterPro" id="IPR047149">
    <property type="entry name" value="KIF11-like"/>
</dbReference>
<dbReference type="GO" id="GO:0005634">
    <property type="term" value="C:nucleus"/>
    <property type="evidence" value="ECO:0007669"/>
    <property type="project" value="TreeGrafter"/>
</dbReference>
<evidence type="ECO:0000256" key="9">
    <source>
        <dbReference type="ARBA" id="ARBA00023175"/>
    </source>
</evidence>
<dbReference type="Gene3D" id="3.40.850.10">
    <property type="entry name" value="Kinesin motor domain"/>
    <property type="match status" value="1"/>
</dbReference>
<dbReference type="GO" id="GO:0008017">
    <property type="term" value="F:microtubule binding"/>
    <property type="evidence" value="ECO:0007669"/>
    <property type="project" value="InterPro"/>
</dbReference>
<keyword evidence="6" id="KW-0498">Mitosis</keyword>
<dbReference type="PROSITE" id="PS50067">
    <property type="entry name" value="KINESIN_MOTOR_2"/>
    <property type="match status" value="1"/>
</dbReference>
<dbReference type="InterPro" id="IPR036961">
    <property type="entry name" value="Kinesin_motor_dom_sf"/>
</dbReference>
<keyword evidence="9 13" id="KW-0505">Motor protein</keyword>
<dbReference type="GO" id="GO:0008574">
    <property type="term" value="F:plus-end-directed microtubule motor activity"/>
    <property type="evidence" value="ECO:0007669"/>
    <property type="project" value="TreeGrafter"/>
</dbReference>
<evidence type="ECO:0000256" key="2">
    <source>
        <dbReference type="ARBA" id="ARBA00022490"/>
    </source>
</evidence>
<keyword evidence="4 14" id="KW-0493">Microtubule</keyword>
<reference evidence="18 19" key="1">
    <citation type="journal article" date="2012" name="Science">
        <title>The Paleozoic origin of enzymatic lignin decomposition reconstructed from 31 fungal genomes.</title>
        <authorList>
            <person name="Floudas D."/>
            <person name="Binder M."/>
            <person name="Riley R."/>
            <person name="Barry K."/>
            <person name="Blanchette R.A."/>
            <person name="Henrissat B."/>
            <person name="Martinez A.T."/>
            <person name="Otillar R."/>
            <person name="Spatafora J.W."/>
            <person name="Yadav J.S."/>
            <person name="Aerts A."/>
            <person name="Benoit I."/>
            <person name="Boyd A."/>
            <person name="Carlson A."/>
            <person name="Copeland A."/>
            <person name="Coutinho P.M."/>
            <person name="de Vries R.P."/>
            <person name="Ferreira P."/>
            <person name="Findley K."/>
            <person name="Foster B."/>
            <person name="Gaskell J."/>
            <person name="Glotzer D."/>
            <person name="Gorecki P."/>
            <person name="Heitman J."/>
            <person name="Hesse C."/>
            <person name="Hori C."/>
            <person name="Igarashi K."/>
            <person name="Jurgens J.A."/>
            <person name="Kallen N."/>
            <person name="Kersten P."/>
            <person name="Kohler A."/>
            <person name="Kuees U."/>
            <person name="Kumar T.K.A."/>
            <person name="Kuo A."/>
            <person name="LaButti K."/>
            <person name="Larrondo L.F."/>
            <person name="Lindquist E."/>
            <person name="Ling A."/>
            <person name="Lombard V."/>
            <person name="Lucas S."/>
            <person name="Lundell T."/>
            <person name="Martin R."/>
            <person name="McLaughlin D.J."/>
            <person name="Morgenstern I."/>
            <person name="Morin E."/>
            <person name="Murat C."/>
            <person name="Nagy L.G."/>
            <person name="Nolan M."/>
            <person name="Ohm R.A."/>
            <person name="Patyshakuliyeva A."/>
            <person name="Rokas A."/>
            <person name="Ruiz-Duenas F.J."/>
            <person name="Sabat G."/>
            <person name="Salamov A."/>
            <person name="Samejima M."/>
            <person name="Schmutz J."/>
            <person name="Slot J.C."/>
            <person name="St John F."/>
            <person name="Stenlid J."/>
            <person name="Sun H."/>
            <person name="Sun S."/>
            <person name="Syed K."/>
            <person name="Tsang A."/>
            <person name="Wiebenga A."/>
            <person name="Young D."/>
            <person name="Pisabarro A."/>
            <person name="Eastwood D.C."/>
            <person name="Martin F."/>
            <person name="Cullen D."/>
            <person name="Grigoriev I.V."/>
            <person name="Hibbett D.S."/>
        </authorList>
    </citation>
    <scope>NUCLEOTIDE SEQUENCE [LARGE SCALE GENOMIC DNA]</scope>
    <source>
        <strain evidence="18 19">MD-104</strain>
    </source>
</reference>
<dbReference type="SUPFAM" id="SSF52540">
    <property type="entry name" value="P-loop containing nucleoside triphosphate hydrolases"/>
    <property type="match status" value="1"/>
</dbReference>
<gene>
    <name evidence="18" type="ORF">WOLCODRAFT_161279</name>
</gene>
<evidence type="ECO:0000256" key="1">
    <source>
        <dbReference type="ARBA" id="ARBA00004245"/>
    </source>
</evidence>
<dbReference type="GO" id="GO:0072686">
    <property type="term" value="C:mitotic spindle"/>
    <property type="evidence" value="ECO:0007669"/>
    <property type="project" value="TreeGrafter"/>
</dbReference>
<dbReference type="PANTHER" id="PTHR47970:SF12">
    <property type="entry name" value="KINESIN FAMILY MEMBER 11"/>
    <property type="match status" value="1"/>
</dbReference>
<comment type="subcellular location">
    <subcellularLocation>
        <location evidence="1">Cytoplasm</location>
        <location evidence="1">Cytoskeleton</location>
    </subcellularLocation>
</comment>
<dbReference type="Pfam" id="PF00225">
    <property type="entry name" value="Kinesin"/>
    <property type="match status" value="1"/>
</dbReference>
<feature type="compositionally biased region" description="Polar residues" evidence="16">
    <location>
        <begin position="25"/>
        <end position="61"/>
    </location>
</feature>
<organism evidence="18 19">
    <name type="scientific">Wolfiporia cocos (strain MD-104)</name>
    <name type="common">Brown rot fungus</name>
    <dbReference type="NCBI Taxonomy" id="742152"/>
    <lineage>
        <taxon>Eukaryota</taxon>
        <taxon>Fungi</taxon>
        <taxon>Dikarya</taxon>
        <taxon>Basidiomycota</taxon>
        <taxon>Agaricomycotina</taxon>
        <taxon>Agaricomycetes</taxon>
        <taxon>Polyporales</taxon>
        <taxon>Phaeolaceae</taxon>
        <taxon>Wolfiporia</taxon>
    </lineage>
</organism>
<dbReference type="OrthoDB" id="3176171at2759"/>
<keyword evidence="7 13" id="KW-0067">ATP-binding</keyword>
<keyword evidence="3" id="KW-0132">Cell division</keyword>
<feature type="domain" description="Kinesin motor" evidence="17">
    <location>
        <begin position="79"/>
        <end position="442"/>
    </location>
</feature>
<feature type="non-terminal residue" evidence="18">
    <location>
        <position position="881"/>
    </location>
</feature>
<dbReference type="InterPro" id="IPR047241">
    <property type="entry name" value="KIF11-like_kin_motor_dom"/>
</dbReference>
<evidence type="ECO:0000256" key="16">
    <source>
        <dbReference type="SAM" id="MobiDB-lite"/>
    </source>
</evidence>
<comment type="similarity">
    <text evidence="12">Belongs to the TRAFAC class myosin-kinesin ATPase superfamily. Kinesin family. KIN-5/BimC subfamily.</text>
</comment>
<dbReference type="InterPro" id="IPR019821">
    <property type="entry name" value="Kinesin_motor_CS"/>
</dbReference>
<evidence type="ECO:0000256" key="6">
    <source>
        <dbReference type="ARBA" id="ARBA00022776"/>
    </source>
</evidence>
<feature type="coiled-coil region" evidence="15">
    <location>
        <begin position="791"/>
        <end position="822"/>
    </location>
</feature>
<evidence type="ECO:0000313" key="19">
    <source>
        <dbReference type="Proteomes" id="UP000218811"/>
    </source>
</evidence>
<dbReference type="GO" id="GO:0007018">
    <property type="term" value="P:microtubule-based movement"/>
    <property type="evidence" value="ECO:0007669"/>
    <property type="project" value="InterPro"/>
</dbReference>
<dbReference type="PROSITE" id="PS00411">
    <property type="entry name" value="KINESIN_MOTOR_1"/>
    <property type="match status" value="1"/>
</dbReference>
<dbReference type="GO" id="GO:0000073">
    <property type="term" value="P:initial mitotic spindle pole body separation"/>
    <property type="evidence" value="ECO:0007669"/>
    <property type="project" value="UniProtKB-ARBA"/>
</dbReference>
<evidence type="ECO:0000256" key="11">
    <source>
        <dbReference type="ARBA" id="ARBA00023306"/>
    </source>
</evidence>
<evidence type="ECO:0000256" key="4">
    <source>
        <dbReference type="ARBA" id="ARBA00022701"/>
    </source>
</evidence>
<evidence type="ECO:0000256" key="5">
    <source>
        <dbReference type="ARBA" id="ARBA00022741"/>
    </source>
</evidence>
<feature type="compositionally biased region" description="Polar residues" evidence="16">
    <location>
        <begin position="1"/>
        <end position="16"/>
    </location>
</feature>
<dbReference type="PRINTS" id="PR00380">
    <property type="entry name" value="KINESINHEAVY"/>
</dbReference>
<evidence type="ECO:0000259" key="17">
    <source>
        <dbReference type="PROSITE" id="PS50067"/>
    </source>
</evidence>
<protein>
    <recommendedName>
        <fullName evidence="14">Kinesin-like protein</fullName>
    </recommendedName>
</protein>
<keyword evidence="19" id="KW-1185">Reference proteome</keyword>
<evidence type="ECO:0000256" key="8">
    <source>
        <dbReference type="ARBA" id="ARBA00023054"/>
    </source>
</evidence>
<keyword evidence="10" id="KW-0206">Cytoskeleton</keyword>
<keyword evidence="2" id="KW-0963">Cytoplasm</keyword>
<keyword evidence="8 15" id="KW-0175">Coiled coil</keyword>
<feature type="coiled-coil region" evidence="15">
    <location>
        <begin position="502"/>
        <end position="557"/>
    </location>
</feature>
<dbReference type="Proteomes" id="UP000218811">
    <property type="component" value="Unassembled WGS sequence"/>
</dbReference>
<feature type="binding site" evidence="13">
    <location>
        <begin position="173"/>
        <end position="180"/>
    </location>
    <ligand>
        <name>ATP</name>
        <dbReference type="ChEBI" id="CHEBI:30616"/>
    </ligand>
</feature>
<dbReference type="OMA" id="PFDMVFG"/>
<dbReference type="GO" id="GO:0005524">
    <property type="term" value="F:ATP binding"/>
    <property type="evidence" value="ECO:0007669"/>
    <property type="project" value="UniProtKB-UniRule"/>
</dbReference>
<dbReference type="GO" id="GO:0051301">
    <property type="term" value="P:cell division"/>
    <property type="evidence" value="ECO:0007669"/>
    <property type="project" value="UniProtKB-KW"/>
</dbReference>
<evidence type="ECO:0000256" key="12">
    <source>
        <dbReference type="ARBA" id="ARBA00034704"/>
    </source>
</evidence>
<dbReference type="SMART" id="SM00129">
    <property type="entry name" value="KISc"/>
    <property type="match status" value="1"/>
</dbReference>
<keyword evidence="11" id="KW-0131">Cell cycle</keyword>
<dbReference type="InterPro" id="IPR027417">
    <property type="entry name" value="P-loop_NTPase"/>
</dbReference>
<evidence type="ECO:0000256" key="7">
    <source>
        <dbReference type="ARBA" id="ARBA00022840"/>
    </source>
</evidence>
<sequence length="881" mass="97480">MASRRLPTTRSRTAAQGSLPPSAPTLRTRTISTRSAPPQRSGPSTPNDSKSATSDIPVQITRQTRITYPAPPQEDSETNIQVVIRCRRRSEREIQENSPIIVTTDGPKSHNITIETAAPVSSLGVVTLPPIRTYPFDVVFGAEADQAMIYNDVVSPMLDEVLQGYNCTLFAYGQTGTGKTYTMQGDLSTTPMGNPSPHAGMIPRVVLNMFHQLETNKCDYGVKISFVELYNEELRDLLAPELAAPIGSAQPMAMGTQKDTGGQGNLKIFDDTTKKGVVIQGLEEACVKDAKDALALLTKGSQRRQIAATKFNDHSSRSHSVFSITVHITEKSAVGDDLVKVGKLNLVDLAGSENIGRSGAENKRAREAGMINQSLLTLGRVINALVDHSAHVPYRESKLTRLLQDSLGGHTKTCIIATVSPARSNMEETLSTLDYAIRAKSIRNRPEVNQRMSRNSLLKDYVAEIERLKADLLAAREKNGIFFAEETWNQMLVEQELRETEKQEARKQVEIVEGQLRNLREEYDQSVALLMKREEELKQTRQKLQQTDKALRIKDEQLKMVQSALEEEEVVRQAYQETEGKLDGVATGLKNVAHESLGDLGLLHSKLGRKTVVLNSNAKVVSSSSKIFSTETQALSVKLDAFVKISNKHVEKIRTEIEGFQAKESATLASFAQHIDEQLQKARDALQVIRAREETSSNAVDAIQTAIQETQESITKGFDAWTEDLRSHCEATCQEAEVASMASCANVETAFKSLGDFAESILSEAQDYIISERTLMQEVKALADNTTSSEIQRLQEQNALLARLLESEKHKSERARDELMKRIAGLLSDYTSERDRSLRETFSEMSESNATAEEEMVQLGVEQGQRIEDALASGRKWSAAL</sequence>
<dbReference type="GO" id="GO:0005876">
    <property type="term" value="C:spindle microtubule"/>
    <property type="evidence" value="ECO:0007669"/>
    <property type="project" value="TreeGrafter"/>
</dbReference>
<dbReference type="FunFam" id="3.40.850.10:FF:000051">
    <property type="entry name" value="Kinesin-like protein bimC"/>
    <property type="match status" value="1"/>
</dbReference>
<evidence type="ECO:0000256" key="15">
    <source>
        <dbReference type="SAM" id="Coils"/>
    </source>
</evidence>
<evidence type="ECO:0000256" key="14">
    <source>
        <dbReference type="RuleBase" id="RU000394"/>
    </source>
</evidence>
<accession>A0A2H3J742</accession>
<dbReference type="AlphaFoldDB" id="A0A2H3J742"/>
<keyword evidence="5 13" id="KW-0547">Nucleotide-binding</keyword>
<dbReference type="InterPro" id="IPR001752">
    <property type="entry name" value="Kinesin_motor_dom"/>
</dbReference>
<name>A0A2H3J742_WOLCO</name>
<evidence type="ECO:0000256" key="10">
    <source>
        <dbReference type="ARBA" id="ARBA00023212"/>
    </source>
</evidence>
<dbReference type="PANTHER" id="PTHR47970">
    <property type="entry name" value="KINESIN-LIKE PROTEIN KIF11"/>
    <property type="match status" value="1"/>
</dbReference>
<proteinExistence type="inferred from homology"/>
<evidence type="ECO:0000256" key="3">
    <source>
        <dbReference type="ARBA" id="ARBA00022618"/>
    </source>
</evidence>
<evidence type="ECO:0000256" key="13">
    <source>
        <dbReference type="PROSITE-ProRule" id="PRU00283"/>
    </source>
</evidence>
<dbReference type="CDD" id="cd01364">
    <property type="entry name" value="KISc_BimC_Eg5"/>
    <property type="match status" value="1"/>
</dbReference>